<evidence type="ECO:0000313" key="2">
    <source>
        <dbReference type="Proteomes" id="UP001207468"/>
    </source>
</evidence>
<gene>
    <name evidence="1" type="ORF">F5148DRAFT_1289416</name>
</gene>
<evidence type="ECO:0000313" key="1">
    <source>
        <dbReference type="EMBL" id="KAI9452848.1"/>
    </source>
</evidence>
<dbReference type="EMBL" id="JAGFNK010000324">
    <property type="protein sequence ID" value="KAI9452848.1"/>
    <property type="molecule type" value="Genomic_DNA"/>
</dbReference>
<accession>A0ACC0TXN0</accession>
<reference evidence="1" key="1">
    <citation type="submission" date="2021-03" db="EMBL/GenBank/DDBJ databases">
        <title>Evolutionary priming and transition to the ectomycorrhizal habit in an iconic lineage of mushroom-forming fungi: is preadaptation a requirement?</title>
        <authorList>
            <consortium name="DOE Joint Genome Institute"/>
            <person name="Looney B.P."/>
            <person name="Miyauchi S."/>
            <person name="Morin E."/>
            <person name="Drula E."/>
            <person name="Courty P.E."/>
            <person name="Chicoki N."/>
            <person name="Fauchery L."/>
            <person name="Kohler A."/>
            <person name="Kuo A."/>
            <person name="LaButti K."/>
            <person name="Pangilinan J."/>
            <person name="Lipzen A."/>
            <person name="Riley R."/>
            <person name="Andreopoulos W."/>
            <person name="He G."/>
            <person name="Johnson J."/>
            <person name="Barry K.W."/>
            <person name="Grigoriev I.V."/>
            <person name="Nagy L."/>
            <person name="Hibbett D."/>
            <person name="Henrissat B."/>
            <person name="Matheny P.B."/>
            <person name="Labbe J."/>
            <person name="Martin A.F."/>
        </authorList>
    </citation>
    <scope>NUCLEOTIDE SEQUENCE</scope>
    <source>
        <strain evidence="1">BPL698</strain>
    </source>
</reference>
<organism evidence="1 2">
    <name type="scientific">Russula earlei</name>
    <dbReference type="NCBI Taxonomy" id="71964"/>
    <lineage>
        <taxon>Eukaryota</taxon>
        <taxon>Fungi</taxon>
        <taxon>Dikarya</taxon>
        <taxon>Basidiomycota</taxon>
        <taxon>Agaricomycotina</taxon>
        <taxon>Agaricomycetes</taxon>
        <taxon>Russulales</taxon>
        <taxon>Russulaceae</taxon>
        <taxon>Russula</taxon>
    </lineage>
</organism>
<protein>
    <submittedName>
        <fullName evidence="1">Helix-turn-helix domain-containing protein</fullName>
    </submittedName>
</protein>
<name>A0ACC0TXN0_9AGAM</name>
<sequence>MPSFAFTRLSVLDNIELFSSENEYDYFPFHFHDYYCISLITNGTELLHNTHQEFIAPVGSISVTQANEVHRNYALSDLGYSYKTIYVNPDVLAYFNQGRKVPALDRVIYDQQLFNKMQLLFSKTIQEPVVWESVVSHLARYAARPYEGHRMERYFDKIDEIVGQYPGKPIDTAWLGRKFQMSKYHFIRSFKQAKGITPQAYIMLHKLTKTKKLLLEGMPLADIADEFGFHDHSHFTNSFKRYFGIPPSQYRLFILVCLLFSACAVHTNGWRSNDQPGQFNAGFAYFNGKESHLVQMNKDDILFIEYSIAASGGTITLSVTGRRELLWSKQVSGKGDTAGFHITAPATGQYKVIVSGAKAKGAFAIHYTITPPKKVQVVTNKNMELYGLMMQLDDGPDILKKKDTMVFDGRRAIPAQWYGVMTRNYEKYKQFDTCRVIHLYQKMQTEHYFYDFFYKRMIARFSAKGDSVEALQKATAFLDAFNAFYYAVNLEAYLANNKPYYDNISLEVTKNIPNGDFLPVMEHYYRKQFNQYNLVPSLNIFTGMGFGILNPNTHSIYNAFGPFTFQSFSSVPPDMGFDNPEQVRALAVHEFGHSFANPAIDSLPQSLVDETAYLYEPVKQQMKKQAYTSWFMSLYEHLVRAGEVIVAEKIGDSARATTIIQDNLKNGFIYLPFMVRELKKWDKTASPESFNEAVLQMMLRLKEAYKPTKGN</sequence>
<proteinExistence type="predicted"/>
<comment type="caution">
    <text evidence="1">The sequence shown here is derived from an EMBL/GenBank/DDBJ whole genome shotgun (WGS) entry which is preliminary data.</text>
</comment>
<dbReference type="Proteomes" id="UP001207468">
    <property type="component" value="Unassembled WGS sequence"/>
</dbReference>
<keyword evidence="2" id="KW-1185">Reference proteome</keyword>